<keyword evidence="2" id="KW-1185">Reference proteome</keyword>
<sequence>MSSYNGLVKGSKGPILVEPVPKPVVEKEREMVMGRNVHTTCLEVTEPEDDDDSTGDKEAHMAAVLARYRKTLVERTKHHLGHAFFLFILPIGFRLYSLPIHMEKGSNWIISTIQLLTRKDDNGYVSRNCMLIDFHLKRHSASHFPEIQ</sequence>
<reference evidence="1 2" key="1">
    <citation type="submission" date="2024-01" db="EMBL/GenBank/DDBJ databases">
        <title>The complete chloroplast genome sequence of Lithospermum erythrorhizon: insights into the phylogenetic relationship among Boraginaceae species and the maternal lineages of purple gromwells.</title>
        <authorList>
            <person name="Okada T."/>
            <person name="Watanabe K."/>
        </authorList>
    </citation>
    <scope>NUCLEOTIDE SEQUENCE [LARGE SCALE GENOMIC DNA]</scope>
</reference>
<evidence type="ECO:0000313" key="1">
    <source>
        <dbReference type="EMBL" id="GAA0160521.1"/>
    </source>
</evidence>
<accession>A0AAV3QC65</accession>
<gene>
    <name evidence="1" type="ORF">LIER_43523</name>
</gene>
<dbReference type="AlphaFoldDB" id="A0AAV3QC65"/>
<evidence type="ECO:0000313" key="2">
    <source>
        <dbReference type="Proteomes" id="UP001454036"/>
    </source>
</evidence>
<name>A0AAV3QC65_LITER</name>
<organism evidence="1 2">
    <name type="scientific">Lithospermum erythrorhizon</name>
    <name type="common">Purple gromwell</name>
    <name type="synonym">Lithospermum officinale var. erythrorhizon</name>
    <dbReference type="NCBI Taxonomy" id="34254"/>
    <lineage>
        <taxon>Eukaryota</taxon>
        <taxon>Viridiplantae</taxon>
        <taxon>Streptophyta</taxon>
        <taxon>Embryophyta</taxon>
        <taxon>Tracheophyta</taxon>
        <taxon>Spermatophyta</taxon>
        <taxon>Magnoliopsida</taxon>
        <taxon>eudicotyledons</taxon>
        <taxon>Gunneridae</taxon>
        <taxon>Pentapetalae</taxon>
        <taxon>asterids</taxon>
        <taxon>lamiids</taxon>
        <taxon>Boraginales</taxon>
        <taxon>Boraginaceae</taxon>
        <taxon>Boraginoideae</taxon>
        <taxon>Lithospermeae</taxon>
        <taxon>Lithospermum</taxon>
    </lineage>
</organism>
<dbReference type="EMBL" id="BAABME010036011">
    <property type="protein sequence ID" value="GAA0160521.1"/>
    <property type="molecule type" value="Genomic_DNA"/>
</dbReference>
<dbReference type="Proteomes" id="UP001454036">
    <property type="component" value="Unassembled WGS sequence"/>
</dbReference>
<protein>
    <submittedName>
        <fullName evidence="1">Uncharacterized protein</fullName>
    </submittedName>
</protein>
<comment type="caution">
    <text evidence="1">The sequence shown here is derived from an EMBL/GenBank/DDBJ whole genome shotgun (WGS) entry which is preliminary data.</text>
</comment>
<proteinExistence type="predicted"/>